<keyword evidence="4" id="KW-1185">Reference proteome</keyword>
<dbReference type="Proteomes" id="UP000789759">
    <property type="component" value="Unassembled WGS sequence"/>
</dbReference>
<reference evidence="3" key="1">
    <citation type="submission" date="2021-06" db="EMBL/GenBank/DDBJ databases">
        <authorList>
            <person name="Kallberg Y."/>
            <person name="Tangrot J."/>
            <person name="Rosling A."/>
        </authorList>
    </citation>
    <scope>NUCLEOTIDE SEQUENCE</scope>
    <source>
        <strain evidence="3">FL966</strain>
    </source>
</reference>
<protein>
    <submittedName>
        <fullName evidence="3">16100_t:CDS:1</fullName>
    </submittedName>
</protein>
<comment type="caution">
    <text evidence="3">The sequence shown here is derived from an EMBL/GenBank/DDBJ whole genome shotgun (WGS) entry which is preliminary data.</text>
</comment>
<accession>A0A9N9J312</accession>
<keyword evidence="2" id="KW-1133">Transmembrane helix</keyword>
<feature type="region of interest" description="Disordered" evidence="1">
    <location>
        <begin position="1"/>
        <end position="21"/>
    </location>
</feature>
<sequence length="50" mass="5780">SALSTAKTPNIPEEYPPKDSYKNNRQLNIIASIILVCKHLVLFWKQIGYY</sequence>
<dbReference type="EMBL" id="CAJVQA010019557">
    <property type="protein sequence ID" value="CAG8759684.1"/>
    <property type="molecule type" value="Genomic_DNA"/>
</dbReference>
<keyword evidence="2" id="KW-0812">Transmembrane</keyword>
<keyword evidence="2" id="KW-0472">Membrane</keyword>
<dbReference type="AlphaFoldDB" id="A0A9N9J312"/>
<organism evidence="3 4">
    <name type="scientific">Cetraspora pellucida</name>
    <dbReference type="NCBI Taxonomy" id="1433469"/>
    <lineage>
        <taxon>Eukaryota</taxon>
        <taxon>Fungi</taxon>
        <taxon>Fungi incertae sedis</taxon>
        <taxon>Mucoromycota</taxon>
        <taxon>Glomeromycotina</taxon>
        <taxon>Glomeromycetes</taxon>
        <taxon>Diversisporales</taxon>
        <taxon>Gigasporaceae</taxon>
        <taxon>Cetraspora</taxon>
    </lineage>
</organism>
<evidence type="ECO:0000313" key="4">
    <source>
        <dbReference type="Proteomes" id="UP000789759"/>
    </source>
</evidence>
<gene>
    <name evidence="3" type="ORF">CPELLU_LOCUS15222</name>
</gene>
<feature type="transmembrane region" description="Helical" evidence="2">
    <location>
        <begin position="26"/>
        <end position="44"/>
    </location>
</feature>
<feature type="non-terminal residue" evidence="3">
    <location>
        <position position="1"/>
    </location>
</feature>
<dbReference type="OrthoDB" id="2438013at2759"/>
<evidence type="ECO:0000256" key="2">
    <source>
        <dbReference type="SAM" id="Phobius"/>
    </source>
</evidence>
<evidence type="ECO:0000256" key="1">
    <source>
        <dbReference type="SAM" id="MobiDB-lite"/>
    </source>
</evidence>
<proteinExistence type="predicted"/>
<name>A0A9N9J312_9GLOM</name>
<evidence type="ECO:0000313" key="3">
    <source>
        <dbReference type="EMBL" id="CAG8759684.1"/>
    </source>
</evidence>